<evidence type="ECO:0000313" key="2">
    <source>
        <dbReference type="Proteomes" id="UP000000343"/>
    </source>
</evidence>
<dbReference type="eggNOG" id="COG3609">
    <property type="taxonomic scope" value="Bacteria"/>
</dbReference>
<proteinExistence type="predicted"/>
<organism evidence="2">
    <name type="scientific">Granulicella tundricola (strain ATCC BAA-1859 / DSM 23138 / MP5ACTX9)</name>
    <dbReference type="NCBI Taxonomy" id="1198114"/>
    <lineage>
        <taxon>Bacteria</taxon>
        <taxon>Pseudomonadati</taxon>
        <taxon>Acidobacteriota</taxon>
        <taxon>Terriglobia</taxon>
        <taxon>Terriglobales</taxon>
        <taxon>Acidobacteriaceae</taxon>
        <taxon>Granulicella</taxon>
    </lineage>
</organism>
<dbReference type="PaxDb" id="1198114-AciX9_1744"/>
<dbReference type="RefSeq" id="WP_013580111.1">
    <property type="nucleotide sequence ID" value="NC_015064.1"/>
</dbReference>
<evidence type="ECO:0000313" key="1">
    <source>
        <dbReference type="EMBL" id="ADW68792.1"/>
    </source>
</evidence>
<reference evidence="2" key="1">
    <citation type="submission" date="2011-01" db="EMBL/GenBank/DDBJ databases">
        <title>Complete sequence of chromosome of Acidobacterium sp. MP5ACTX9.</title>
        <authorList>
            <consortium name="US DOE Joint Genome Institute"/>
            <person name="Lucas S."/>
            <person name="Copeland A."/>
            <person name="Lapidus A."/>
            <person name="Cheng J.-F."/>
            <person name="Goodwin L."/>
            <person name="Pitluck S."/>
            <person name="Teshima H."/>
            <person name="Detter J.C."/>
            <person name="Han C."/>
            <person name="Tapia R."/>
            <person name="Land M."/>
            <person name="Hauser L."/>
            <person name="Kyrpides N."/>
            <person name="Ivanova N."/>
            <person name="Ovchinnikova G."/>
            <person name="Pagani I."/>
            <person name="Rawat S.R."/>
            <person name="Mannisto M."/>
            <person name="Haggblom M.M."/>
            <person name="Woyke T."/>
        </authorList>
    </citation>
    <scope>NUCLEOTIDE SEQUENCE [LARGE SCALE GENOMIC DNA]</scope>
    <source>
        <strain evidence="2">MP5ACTX9</strain>
    </source>
</reference>
<dbReference type="HOGENOM" id="CLU_036287_0_0_0"/>
<gene>
    <name evidence="1" type="ordered locus">AciX9_1744</name>
</gene>
<dbReference type="STRING" id="1198114.AciX9_1744"/>
<sequence length="424" mass="46749">MALLQVRESTSGMKDPLTEEACWALLNRVVASPRLQRAARLRDFLLYVGRRSLQEGSEQIHEQEIGSEVFGRQASYDTSVDNIVRVNATELRKRIEAYFEGEGLDEPILMEIPRGSYRPVFRHRFVEPQTGAAVPVMPAEIVAVSPVPDLETASVDGAASVPARRWVHWIGPCLAAVLMVGCVGLWLQNVALTRSAQPWRASPALSSFWSEVFETNPSTDVIVGDTSLALIEDITKKPISLSDYLNRRYVSQIKSEGMSQDRRDDLSLVASRDLGSPGDFRVAQRITSLDPLGHNIRVHYALEYMPALLKRNNVVLIGSRKSNPWVDLFSNSLNFSVEYDSERGVSYVKNRQPAAGEQATYISPPAPASSGYSVIAYLPGSGPNGKVIILAGTDGEATEGAGEFLTSEEQMDRFRKLLNVSKLP</sequence>
<keyword evidence="2" id="KW-1185">Reference proteome</keyword>
<dbReference type="Proteomes" id="UP000000343">
    <property type="component" value="Chromosome"/>
</dbReference>
<name>E8WYV6_GRATM</name>
<dbReference type="EMBL" id="CP002480">
    <property type="protein sequence ID" value="ADW68792.1"/>
    <property type="molecule type" value="Genomic_DNA"/>
</dbReference>
<accession>E8WYV6</accession>
<protein>
    <submittedName>
        <fullName evidence="1">Uncharacterized protein</fullName>
    </submittedName>
</protein>
<dbReference type="KEGG" id="acm:AciX9_1744"/>
<dbReference type="AlphaFoldDB" id="E8WYV6"/>